<dbReference type="InterPro" id="IPR001408">
    <property type="entry name" value="Gprotein_alpha_I"/>
</dbReference>
<evidence type="ECO:0000256" key="2">
    <source>
        <dbReference type="ARBA" id="ARBA00022723"/>
    </source>
</evidence>
<feature type="binding site" evidence="8">
    <location>
        <position position="318"/>
    </location>
    <ligand>
        <name>GTP</name>
        <dbReference type="ChEBI" id="CHEBI:37565"/>
    </ligand>
</feature>
<dbReference type="PRINTS" id="PR00318">
    <property type="entry name" value="GPROTEINA"/>
</dbReference>
<feature type="binding site" evidence="8">
    <location>
        <begin position="261"/>
        <end position="264"/>
    </location>
    <ligand>
        <name>GTP</name>
        <dbReference type="ChEBI" id="CHEBI:37565"/>
    </ligand>
</feature>
<evidence type="ECO:0000313" key="11">
    <source>
        <dbReference type="Ensembl" id="ENSBTAP00000057156.1"/>
    </source>
</evidence>
<feature type="binding site" evidence="9">
    <location>
        <position position="47"/>
    </location>
    <ligand>
        <name>Mg(2+)</name>
        <dbReference type="ChEBI" id="CHEBI:18420"/>
    </ligand>
</feature>
<dbReference type="FunFam" id="3.40.50.300:FF:000720">
    <property type="entry name" value="Guanine nucleotide-binding protein G(k) subunit alpha"/>
    <property type="match status" value="1"/>
</dbReference>
<sequence>MGSGASAEDKELAKRSKELEKKLQEDADKEAKTVKLLLLGAGESGKSTIVKQMKIIHQDGYSPEECLEYKAIIYGNVLQSILAIIRAMPTLGIDYAEVSCVDNGRQLNNLADSIEEGTMPPELVEVIRKLWKDGGVQACFDRAAEYQLNDSASYLNYYYFPPFPLHFPSYLHVGHTLGIHLRTGVFSLRMFDVGGQRSERKKWIHCFEGVTCIIFCAALSAYDMVLVEDDEVNRMHESLHLFNSICNHKFFAATSIVLFLNKKDLFEEKIKKVHLSICFPEYDGNNSYEDAGNYIKSQFLDLNMRKDVKEIYSHMTCATDTQNVKFVFDAVTDIIIKENLKDCGLF</sequence>
<dbReference type="PROSITE" id="PS51882">
    <property type="entry name" value="G_ALPHA"/>
    <property type="match status" value="1"/>
</dbReference>
<keyword evidence="5 8" id="KW-0342">GTP-binding</keyword>
<dbReference type="GO" id="GO:0031683">
    <property type="term" value="F:G-protein beta/gamma-subunit complex binding"/>
    <property type="evidence" value="ECO:0007669"/>
    <property type="project" value="InterPro"/>
</dbReference>
<evidence type="ECO:0000256" key="6">
    <source>
        <dbReference type="ARBA" id="ARBA00023224"/>
    </source>
</evidence>
<dbReference type="FunFam" id="3.40.50.300:FF:000256">
    <property type="entry name" value="Guanine nucleotide-binding protein G(t) subunit alpha"/>
    <property type="match status" value="1"/>
</dbReference>
<dbReference type="OrthoDB" id="5817230at2759"/>
<reference evidence="11" key="2">
    <citation type="submission" date="2025-08" db="UniProtKB">
        <authorList>
            <consortium name="Ensembl"/>
        </authorList>
    </citation>
    <scope>IDENTIFICATION</scope>
    <source>
        <strain evidence="11">Hereford</strain>
    </source>
</reference>
<dbReference type="InterPro" id="IPR011025">
    <property type="entry name" value="GproteinA_insert"/>
</dbReference>
<dbReference type="VGNC" id="VGNC:29455">
    <property type="gene designation" value="GNAT2"/>
</dbReference>
<keyword evidence="12" id="KW-1185">Reference proteome</keyword>
<dbReference type="SUPFAM" id="SSF52540">
    <property type="entry name" value="P-loop containing nucleoside triphosphate hydrolases"/>
    <property type="match status" value="1"/>
</dbReference>
<keyword evidence="2 9" id="KW-0479">Metal-binding</keyword>
<dbReference type="Proteomes" id="UP000009136">
    <property type="component" value="Chromosome 3"/>
</dbReference>
<dbReference type="Pfam" id="PF00503">
    <property type="entry name" value="G-alpha"/>
    <property type="match status" value="1"/>
</dbReference>
<dbReference type="AlphaFoldDB" id="A0A3Q1LFW2"/>
<reference evidence="11" key="1">
    <citation type="submission" date="2018-03" db="EMBL/GenBank/DDBJ databases">
        <title>ARS-UCD1.2.</title>
        <authorList>
            <person name="Rosen B.D."/>
            <person name="Bickhart D.M."/>
            <person name="Koren S."/>
            <person name="Schnabel R.D."/>
            <person name="Hall R."/>
            <person name="Zimin A."/>
            <person name="Dreischer C."/>
            <person name="Schultheiss S."/>
            <person name="Schroeder S.G."/>
            <person name="Elsik C.G."/>
            <person name="Couldrey C."/>
            <person name="Liu G.E."/>
            <person name="Van Tassell C.P."/>
            <person name="Phillippy A.M."/>
            <person name="Smith T.P.L."/>
            <person name="Medrano J.F."/>
        </authorList>
    </citation>
    <scope>NUCLEOTIDE SEQUENCE [LARGE SCALE GENOMIC DNA]</scope>
    <source>
        <strain evidence="11">Hereford</strain>
    </source>
</reference>
<keyword evidence="4 9" id="KW-0460">Magnesium</keyword>
<evidence type="ECO:0000256" key="9">
    <source>
        <dbReference type="PIRSR" id="PIRSR601019-2"/>
    </source>
</evidence>
<keyword evidence="3 8" id="KW-0547">Nucleotide-binding</keyword>
<evidence type="ECO:0000256" key="8">
    <source>
        <dbReference type="PIRSR" id="PIRSR601019-1"/>
    </source>
</evidence>
<name>A0A3Q1LFW2_BOVIN</name>
<feature type="binding site" evidence="8">
    <location>
        <begin position="43"/>
        <end position="48"/>
    </location>
    <ligand>
        <name>GTP</name>
        <dbReference type="ChEBI" id="CHEBI:37565"/>
    </ligand>
</feature>
<dbReference type="Gene3D" id="3.40.50.300">
    <property type="entry name" value="P-loop containing nucleotide triphosphate hydrolases"/>
    <property type="match status" value="2"/>
</dbReference>
<dbReference type="GO" id="GO:0003924">
    <property type="term" value="F:GTPase activity"/>
    <property type="evidence" value="ECO:0007669"/>
    <property type="project" value="InterPro"/>
</dbReference>
<dbReference type="Ensembl" id="ENSBTAT00000071375.2">
    <property type="protein sequence ID" value="ENSBTAP00000057156.1"/>
    <property type="gene ID" value="ENSBTAG00000013017.4"/>
</dbReference>
<dbReference type="GO" id="GO:0005525">
    <property type="term" value="F:GTP binding"/>
    <property type="evidence" value="ECO:0007669"/>
    <property type="project" value="UniProtKB-KW"/>
</dbReference>
<feature type="region of interest" description="Disordered" evidence="10">
    <location>
        <begin position="1"/>
        <end position="27"/>
    </location>
</feature>
<dbReference type="CDD" id="cd00066">
    <property type="entry name" value="G-alpha"/>
    <property type="match status" value="1"/>
</dbReference>
<keyword evidence="7" id="KW-0449">Lipoprotein</keyword>
<dbReference type="GeneTree" id="ENSGT00940000158399"/>
<dbReference type="GO" id="GO:0046872">
    <property type="term" value="F:metal ion binding"/>
    <property type="evidence" value="ECO:0007669"/>
    <property type="project" value="UniProtKB-KW"/>
</dbReference>
<dbReference type="InterPro" id="IPR001019">
    <property type="entry name" value="Gprotein_alpha_su"/>
</dbReference>
<dbReference type="GO" id="GO:0005929">
    <property type="term" value="C:cilium"/>
    <property type="evidence" value="ECO:0007669"/>
    <property type="project" value="UniProtKB-ARBA"/>
</dbReference>
<proteinExistence type="predicted"/>
<accession>A0A3Q1LFW2</accession>
<keyword evidence="1" id="KW-0519">Myristate</keyword>
<organism evidence="11 12">
    <name type="scientific">Bos taurus</name>
    <name type="common">Bovine</name>
    <dbReference type="NCBI Taxonomy" id="9913"/>
    <lineage>
        <taxon>Eukaryota</taxon>
        <taxon>Metazoa</taxon>
        <taxon>Chordata</taxon>
        <taxon>Craniata</taxon>
        <taxon>Vertebrata</taxon>
        <taxon>Euteleostomi</taxon>
        <taxon>Mammalia</taxon>
        <taxon>Eutheria</taxon>
        <taxon>Laurasiatheria</taxon>
        <taxon>Artiodactyla</taxon>
        <taxon>Ruminantia</taxon>
        <taxon>Pecora</taxon>
        <taxon>Bovidae</taxon>
        <taxon>Bovinae</taxon>
        <taxon>Bos</taxon>
    </lineage>
</organism>
<evidence type="ECO:0000256" key="3">
    <source>
        <dbReference type="ARBA" id="ARBA00022741"/>
    </source>
</evidence>
<feature type="binding site" evidence="8">
    <location>
        <begin position="192"/>
        <end position="196"/>
    </location>
    <ligand>
        <name>GTP</name>
        <dbReference type="ChEBI" id="CHEBI:37565"/>
    </ligand>
</feature>
<keyword evidence="6" id="KW-0807">Transducer</keyword>
<evidence type="ECO:0000256" key="7">
    <source>
        <dbReference type="ARBA" id="ARBA00023288"/>
    </source>
</evidence>
<dbReference type="VEuPathDB" id="HostDB:ENSBTAG00000013017"/>
<evidence type="ECO:0000256" key="10">
    <source>
        <dbReference type="SAM" id="MobiDB-lite"/>
    </source>
</evidence>
<reference evidence="11" key="3">
    <citation type="submission" date="2025-09" db="UniProtKB">
        <authorList>
            <consortium name="Ensembl"/>
        </authorList>
    </citation>
    <scope>IDENTIFICATION</scope>
    <source>
        <strain evidence="11">Hereford</strain>
    </source>
</reference>
<dbReference type="PANTHER" id="PTHR10218:SF68">
    <property type="entry name" value="GUANINE NUCLEOTIDE-BINDING PROTEIN G(T) SUBUNIT ALPHA-2"/>
    <property type="match status" value="1"/>
</dbReference>
<dbReference type="PANTHER" id="PTHR10218">
    <property type="entry name" value="GTP-BINDING PROTEIN ALPHA SUBUNIT"/>
    <property type="match status" value="1"/>
</dbReference>
<dbReference type="Gene3D" id="1.10.400.10">
    <property type="entry name" value="GI Alpha 1, domain 2-like"/>
    <property type="match status" value="1"/>
</dbReference>
<gene>
    <name evidence="11 13" type="primary">GNAT2</name>
</gene>
<dbReference type="SUPFAM" id="SSF47895">
    <property type="entry name" value="Transducin (alpha subunit), insertion domain"/>
    <property type="match status" value="1"/>
</dbReference>
<dbReference type="SMART" id="SM00275">
    <property type="entry name" value="G_alpha"/>
    <property type="match status" value="1"/>
</dbReference>
<evidence type="ECO:0000313" key="12">
    <source>
        <dbReference type="Proteomes" id="UP000009136"/>
    </source>
</evidence>
<evidence type="ECO:0000313" key="13">
    <source>
        <dbReference type="VGNC" id="VGNC:29455"/>
    </source>
</evidence>
<evidence type="ECO:0000256" key="4">
    <source>
        <dbReference type="ARBA" id="ARBA00022842"/>
    </source>
</evidence>
<dbReference type="GO" id="GO:0007188">
    <property type="term" value="P:adenylate cyclase-modulating G protein-coupled receptor signaling pathway"/>
    <property type="evidence" value="ECO:0007669"/>
    <property type="project" value="InterPro"/>
</dbReference>
<feature type="binding site" evidence="8">
    <location>
        <begin position="150"/>
        <end position="151"/>
    </location>
    <ligand>
        <name>GTP</name>
        <dbReference type="ChEBI" id="CHEBI:37565"/>
    </ligand>
</feature>
<protein>
    <submittedName>
        <fullName evidence="11">G protein subunit alpha transducin 2</fullName>
    </submittedName>
</protein>
<dbReference type="Bgee" id="ENSBTAG00000013017">
    <property type="expression patterns" value="Expressed in retina and 107 other cell types or tissues"/>
</dbReference>
<dbReference type="InterPro" id="IPR027417">
    <property type="entry name" value="P-loop_NTPase"/>
</dbReference>
<evidence type="ECO:0000256" key="5">
    <source>
        <dbReference type="ARBA" id="ARBA00023134"/>
    </source>
</evidence>
<feature type="compositionally biased region" description="Basic and acidic residues" evidence="10">
    <location>
        <begin position="7"/>
        <end position="27"/>
    </location>
</feature>
<dbReference type="PRINTS" id="PR00441">
    <property type="entry name" value="GPROTEINAI"/>
</dbReference>
<evidence type="ECO:0000256" key="1">
    <source>
        <dbReference type="ARBA" id="ARBA00022707"/>
    </source>
</evidence>